<dbReference type="EMBL" id="BQMJ01000002">
    <property type="protein sequence ID" value="GJQ08412.1"/>
    <property type="molecule type" value="Genomic_DNA"/>
</dbReference>
<dbReference type="AlphaFoldDB" id="A0A9C7PRH9"/>
<reference evidence="1" key="1">
    <citation type="journal article" date="2022" name="Proc. Natl. Acad. Sci. U.S.A.">
        <title>Life cycle and functional genomics of the unicellular red alga Galdieria for elucidating algal and plant evolution and industrial use.</title>
        <authorList>
            <person name="Hirooka S."/>
            <person name="Itabashi T."/>
            <person name="Ichinose T.M."/>
            <person name="Onuma R."/>
            <person name="Fujiwara T."/>
            <person name="Yamashita S."/>
            <person name="Jong L.W."/>
            <person name="Tomita R."/>
            <person name="Iwane A.H."/>
            <person name="Miyagishima S.Y."/>
        </authorList>
    </citation>
    <scope>NUCLEOTIDE SEQUENCE</scope>
    <source>
        <strain evidence="1">NBRC 102759</strain>
    </source>
</reference>
<organism evidence="1 2">
    <name type="scientific">Galdieria partita</name>
    <dbReference type="NCBI Taxonomy" id="83374"/>
    <lineage>
        <taxon>Eukaryota</taxon>
        <taxon>Rhodophyta</taxon>
        <taxon>Bangiophyceae</taxon>
        <taxon>Galdieriales</taxon>
        <taxon>Galdieriaceae</taxon>
        <taxon>Galdieria</taxon>
    </lineage>
</organism>
<evidence type="ECO:0000313" key="2">
    <source>
        <dbReference type="Proteomes" id="UP001061958"/>
    </source>
</evidence>
<gene>
    <name evidence="1" type="ORF">GpartN1_g203.t1</name>
</gene>
<name>A0A9C7PRH9_9RHOD</name>
<protein>
    <submittedName>
        <fullName evidence="1">Uncharacterized protein</fullName>
    </submittedName>
</protein>
<reference evidence="1" key="2">
    <citation type="submission" date="2022-01" db="EMBL/GenBank/DDBJ databases">
        <authorList>
            <person name="Hirooka S."/>
            <person name="Miyagishima S.Y."/>
        </authorList>
    </citation>
    <scope>NUCLEOTIDE SEQUENCE</scope>
    <source>
        <strain evidence="1">NBRC 102759</strain>
    </source>
</reference>
<accession>A0A9C7PRH9</accession>
<dbReference type="OrthoDB" id="7754at2759"/>
<sequence length="368" mass="42467">MDNNVSYQSPCAMFIMAVPFAEKARVICYLECEVSPNSILDGVDSLSSFKLQPQLRFNNSGKDRCTELAAFMELPFSKAALCGKSLSSSVGFTNYIWYSCGLEVEQNRRKPVYHNLTVGMYYRGMVTQGWIASAQRIVSLIARSLALEEIRCGYVTRQSILPSGEERDLENILKNALTCVVCEIPGKILVNRYLEVNIHRQYLSEDYNWNEYSLCFFISSEKSIDDMFYFPYAKILSLLFRLWDPSKCLIEIVRNCMIDFDKSFIIEAIQKGRAHHMTEYVGVLKKSLQFLVHETAKNRVENLWSKISKIHDTLLIDLLTIEESFRVLQMLSKGYTIAQILSCFDSKFERVVCRYIAILEFMQVIDRI</sequence>
<dbReference type="Proteomes" id="UP001061958">
    <property type="component" value="Unassembled WGS sequence"/>
</dbReference>
<comment type="caution">
    <text evidence="1">The sequence shown here is derived from an EMBL/GenBank/DDBJ whole genome shotgun (WGS) entry which is preliminary data.</text>
</comment>
<keyword evidence="2" id="KW-1185">Reference proteome</keyword>
<evidence type="ECO:0000313" key="1">
    <source>
        <dbReference type="EMBL" id="GJQ08412.1"/>
    </source>
</evidence>
<proteinExistence type="predicted"/>